<feature type="region of interest" description="Disordered" evidence="1">
    <location>
        <begin position="81"/>
        <end position="100"/>
    </location>
</feature>
<name>A0A1E4TMF9_9ASCO</name>
<reference evidence="4" key="1">
    <citation type="submission" date="2016-02" db="EMBL/GenBank/DDBJ databases">
        <title>Comparative genomics of biotechnologically important yeasts.</title>
        <authorList>
            <consortium name="DOE Joint Genome Institute"/>
            <person name="Riley R."/>
            <person name="Haridas S."/>
            <person name="Wolfe K.H."/>
            <person name="Lopes M.R."/>
            <person name="Hittinger C.T."/>
            <person name="Goker M."/>
            <person name="Salamov A."/>
            <person name="Wisecaver J."/>
            <person name="Long T.M."/>
            <person name="Aerts A.L."/>
            <person name="Barry K."/>
            <person name="Choi C."/>
            <person name="Clum A."/>
            <person name="Coughlan A.Y."/>
            <person name="Deshpande S."/>
            <person name="Douglass A.P."/>
            <person name="Hanson S.J."/>
            <person name="Klenk H.-P."/>
            <person name="Labutti K."/>
            <person name="Lapidus A."/>
            <person name="Lindquist E."/>
            <person name="Lipzen A."/>
            <person name="Meier-Kolthoff J.P."/>
            <person name="Ohm R.A."/>
            <person name="Otillar R.P."/>
            <person name="Pangilinan J."/>
            <person name="Peng Y."/>
            <person name="Rokas A."/>
            <person name="Rosa C.A."/>
            <person name="Scheuner C."/>
            <person name="Sibirny A.A."/>
            <person name="Slot J.C."/>
            <person name="Stielow J.B."/>
            <person name="Sun H."/>
            <person name="Kurtzman C.P."/>
            <person name="Blackwell M."/>
            <person name="Jeffries T.W."/>
            <person name="Grigoriev I.V."/>
        </authorList>
    </citation>
    <scope>NUCLEOTIDE SEQUENCE [LARGE SCALE GENOMIC DNA]</scope>
    <source>
        <strain evidence="4">NRRL Y-17796</strain>
    </source>
</reference>
<dbReference type="Proteomes" id="UP000095023">
    <property type="component" value="Unassembled WGS sequence"/>
</dbReference>
<feature type="domain" description="Pyridoxamine 5'-phosphate oxidase Alr4036 family FMN-binding" evidence="2">
    <location>
        <begin position="15"/>
        <end position="73"/>
    </location>
</feature>
<dbReference type="GO" id="GO:0010181">
    <property type="term" value="F:FMN binding"/>
    <property type="evidence" value="ECO:0007669"/>
    <property type="project" value="InterPro"/>
</dbReference>
<dbReference type="PANTHER" id="PTHR28243:SF1">
    <property type="entry name" value="PYRIDOXAMINE 5'-PHOSPHATE OXIDASE ALR4036 FAMILY FMN-BINDING DOMAIN-CONTAINING PROTEIN"/>
    <property type="match status" value="1"/>
</dbReference>
<dbReference type="InterPro" id="IPR012349">
    <property type="entry name" value="Split_barrel_FMN-bd"/>
</dbReference>
<accession>A0A1E4TMF9</accession>
<evidence type="ECO:0000313" key="4">
    <source>
        <dbReference type="Proteomes" id="UP000095023"/>
    </source>
</evidence>
<keyword evidence="4" id="KW-1185">Reference proteome</keyword>
<dbReference type="InterPro" id="IPR024624">
    <property type="entry name" value="Pyridox_Oxase_Alr4036_FMN-bd"/>
</dbReference>
<evidence type="ECO:0000256" key="1">
    <source>
        <dbReference type="SAM" id="MobiDB-lite"/>
    </source>
</evidence>
<gene>
    <name evidence="3" type="ORF">CANCADRAFT_1433</name>
</gene>
<evidence type="ECO:0000259" key="2">
    <source>
        <dbReference type="Pfam" id="PF12766"/>
    </source>
</evidence>
<sequence length="277" mass="30619">MSFDESHLPVTPTWAREFESLCEPSQTFTLCTVSDGVPHGRTCVFRGWLFDDRRSGVLVITTDARSDKMKDLGLDSYRKSAIKNSSSPEPSPSMNPSPFPSVISNYKASPSQSGIDIANASAAHIDDIDKNSTASLSNSPFEGVFYFPKPKKQVRLSGQIIPLSLALPKPTDYFIQPPPGKTWNDEVMRVWNALSDEMRVSFHGPPPGQPLSAQHEKLLDAMSRGVDGNDPSSGLANFVVLLLHVDKVDYVQLKQPIKRTIITRASEDEWNMQNVCP</sequence>
<evidence type="ECO:0000313" key="3">
    <source>
        <dbReference type="EMBL" id="ODV92838.1"/>
    </source>
</evidence>
<organism evidence="3 4">
    <name type="scientific">Tortispora caseinolytica NRRL Y-17796</name>
    <dbReference type="NCBI Taxonomy" id="767744"/>
    <lineage>
        <taxon>Eukaryota</taxon>
        <taxon>Fungi</taxon>
        <taxon>Dikarya</taxon>
        <taxon>Ascomycota</taxon>
        <taxon>Saccharomycotina</taxon>
        <taxon>Trigonopsidomycetes</taxon>
        <taxon>Trigonopsidales</taxon>
        <taxon>Trigonopsidaceae</taxon>
        <taxon>Tortispora</taxon>
    </lineage>
</organism>
<dbReference type="EMBL" id="KV453841">
    <property type="protein sequence ID" value="ODV92838.1"/>
    <property type="molecule type" value="Genomic_DNA"/>
</dbReference>
<dbReference type="Pfam" id="PF12766">
    <property type="entry name" value="Pyridox_oxase_2"/>
    <property type="match status" value="1"/>
</dbReference>
<protein>
    <recommendedName>
        <fullName evidence="2">Pyridoxamine 5'-phosphate oxidase Alr4036 family FMN-binding domain-containing protein</fullName>
    </recommendedName>
</protein>
<dbReference type="Gene3D" id="2.30.110.10">
    <property type="entry name" value="Electron Transport, Fmn-binding Protein, Chain A"/>
    <property type="match status" value="1"/>
</dbReference>
<feature type="compositionally biased region" description="Pro residues" evidence="1">
    <location>
        <begin position="89"/>
        <end position="99"/>
    </location>
</feature>
<dbReference type="AlphaFoldDB" id="A0A1E4TMF9"/>
<proteinExistence type="predicted"/>
<dbReference type="PANTHER" id="PTHR28243">
    <property type="entry name" value="AGL049CP"/>
    <property type="match status" value="1"/>
</dbReference>
<dbReference type="SUPFAM" id="SSF50475">
    <property type="entry name" value="FMN-binding split barrel"/>
    <property type="match status" value="2"/>
</dbReference>
<dbReference type="OrthoDB" id="5394411at2759"/>